<dbReference type="Pfam" id="PF10592">
    <property type="entry name" value="AIPR"/>
    <property type="match status" value="1"/>
</dbReference>
<accession>A0A9D1PWC9</accession>
<dbReference type="EMBL" id="DXHV01000069">
    <property type="protein sequence ID" value="HIW00972.1"/>
    <property type="molecule type" value="Genomic_DNA"/>
</dbReference>
<dbReference type="Proteomes" id="UP000886752">
    <property type="component" value="Unassembled WGS sequence"/>
</dbReference>
<evidence type="ECO:0000259" key="2">
    <source>
        <dbReference type="Pfam" id="PF22879"/>
    </source>
</evidence>
<dbReference type="InterPro" id="IPR018891">
    <property type="entry name" value="AIPR_C"/>
</dbReference>
<dbReference type="Pfam" id="PF22879">
    <property type="entry name" value="AIPR_N"/>
    <property type="match status" value="1"/>
</dbReference>
<evidence type="ECO:0000259" key="1">
    <source>
        <dbReference type="Pfam" id="PF10592"/>
    </source>
</evidence>
<proteinExistence type="predicted"/>
<evidence type="ECO:0000313" key="3">
    <source>
        <dbReference type="EMBL" id="HIW00972.1"/>
    </source>
</evidence>
<name>A0A9D1PWC9_9BACT</name>
<reference evidence="3" key="2">
    <citation type="submission" date="2021-04" db="EMBL/GenBank/DDBJ databases">
        <authorList>
            <person name="Gilroy R."/>
        </authorList>
    </citation>
    <scope>NUCLEOTIDE SEQUENCE</scope>
    <source>
        <strain evidence="3">ChiHecec2B26-446</strain>
    </source>
</reference>
<reference evidence="3" key="1">
    <citation type="journal article" date="2021" name="PeerJ">
        <title>Extensive microbial diversity within the chicken gut microbiome revealed by metagenomics and culture.</title>
        <authorList>
            <person name="Gilroy R."/>
            <person name="Ravi A."/>
            <person name="Getino M."/>
            <person name="Pursley I."/>
            <person name="Horton D.L."/>
            <person name="Alikhan N.F."/>
            <person name="Baker D."/>
            <person name="Gharbi K."/>
            <person name="Hall N."/>
            <person name="Watson M."/>
            <person name="Adriaenssens E.M."/>
            <person name="Foster-Nyarko E."/>
            <person name="Jarju S."/>
            <person name="Secka A."/>
            <person name="Antonio M."/>
            <person name="Oren A."/>
            <person name="Chaudhuri R.R."/>
            <person name="La Ragione R."/>
            <person name="Hildebrand F."/>
            <person name="Pallen M.J."/>
        </authorList>
    </citation>
    <scope>NUCLEOTIDE SEQUENCE</scope>
    <source>
        <strain evidence="3">ChiHecec2B26-446</strain>
    </source>
</reference>
<protein>
    <submittedName>
        <fullName evidence="3">AIPR family protein</fullName>
    </submittedName>
</protein>
<evidence type="ECO:0000313" key="4">
    <source>
        <dbReference type="Proteomes" id="UP000886752"/>
    </source>
</evidence>
<feature type="domain" description="Abortive phage infection protein C-terminal" evidence="1">
    <location>
        <begin position="244"/>
        <end position="563"/>
    </location>
</feature>
<dbReference type="InterPro" id="IPR055101">
    <property type="entry name" value="AIPR_N"/>
</dbReference>
<comment type="caution">
    <text evidence="3">The sequence shown here is derived from an EMBL/GenBank/DDBJ whole genome shotgun (WGS) entry which is preliminary data.</text>
</comment>
<gene>
    <name evidence="3" type="ORF">H9894_07270</name>
</gene>
<feature type="domain" description="Abortive infection phage resistance protein N-terminal" evidence="2">
    <location>
        <begin position="35"/>
        <end position="185"/>
    </location>
</feature>
<organism evidence="3 4">
    <name type="scientific">Candidatus Desulfovibrio intestinipullorum</name>
    <dbReference type="NCBI Taxonomy" id="2838536"/>
    <lineage>
        <taxon>Bacteria</taxon>
        <taxon>Pseudomonadati</taxon>
        <taxon>Thermodesulfobacteriota</taxon>
        <taxon>Desulfovibrionia</taxon>
        <taxon>Desulfovibrionales</taxon>
        <taxon>Desulfovibrionaceae</taxon>
        <taxon>Desulfovibrio</taxon>
    </lineage>
</organism>
<dbReference type="AlphaFoldDB" id="A0A9D1PWC9"/>
<sequence>MELKEFFDVIRAEIQETVADKLQQGEEYPYAEVEFVDRFVEHMKESGMTFPDSQICTHQGKLGRATIKISGYAFSEEADQLDLFVANYRGAEELEEISKKELFASANQCLQFLSGSVQGKLSEVLEKSSDAHVLACLIRDSFSSIEQIRVYVITDRISKTKNFEQKTINEKTVKLEVMDIERLYRHTVAGKPRDEIVVDMKSVCGASLPCFYVPKGEAGYAYALTAFSGKTLYYLYNEYGDRLLEANVRSYLSARRKVNKGIQDTLKYEPEYFMAYNNGIVAVVDKMILENIESEYIGISLLKGLQIVNGGQTTASIYFTKNKYKDLQIEKVFVPIKIISLENDNEQEKVFDKEEELISKISFCANSQNAIKADDLTANRSFHRTVERIVSSLYCPDGISHWFYERAAGSYEVLLAREGTTPARLKALKKKMPSSRKISKTDLAKFYNAWACKPEIVAKGAQKNYVSFLTDIGKLEEEGFEPDLQWVKECIAKAILFKNTDRIVQQMKTSSKINVTTYLVSLLSYKLKENNITINFEKIWQLQDLSSQLKSLLEQWAPEVYRTMLIGGKDKLLSEWAKNKQCWEDVQKGHYQIPDTPIPEFKIYF</sequence>